<proteinExistence type="predicted"/>
<evidence type="ECO:0000256" key="1">
    <source>
        <dbReference type="ARBA" id="ARBA00022679"/>
    </source>
</evidence>
<dbReference type="InterPro" id="IPR000182">
    <property type="entry name" value="GNAT_dom"/>
</dbReference>
<organism evidence="4 5">
    <name type="scientific">Nesterenkonia lacusekhoensis</name>
    <dbReference type="NCBI Taxonomy" id="150832"/>
    <lineage>
        <taxon>Bacteria</taxon>
        <taxon>Bacillati</taxon>
        <taxon>Actinomycetota</taxon>
        <taxon>Actinomycetes</taxon>
        <taxon>Micrococcales</taxon>
        <taxon>Micrococcaceae</taxon>
        <taxon>Nesterenkonia</taxon>
    </lineage>
</organism>
<keyword evidence="5" id="KW-1185">Reference proteome</keyword>
<name>A0ABS4SZN5_9MICC</name>
<evidence type="ECO:0000256" key="2">
    <source>
        <dbReference type="ARBA" id="ARBA00023315"/>
    </source>
</evidence>
<dbReference type="RefSeq" id="WP_210047939.1">
    <property type="nucleotide sequence ID" value="NZ_JAGINX010000001.1"/>
</dbReference>
<comment type="caution">
    <text evidence="4">The sequence shown here is derived from an EMBL/GenBank/DDBJ whole genome shotgun (WGS) entry which is preliminary data.</text>
</comment>
<dbReference type="PROSITE" id="PS51186">
    <property type="entry name" value="GNAT"/>
    <property type="match status" value="1"/>
</dbReference>
<sequence length="130" mass="14301">MEDVPALLAFWDKAGENAGRPGDDAELTENLLLRDPDSIIIAESDGGIVGTVIAGWDGWRAHMYRLAVDPDSRGQGIGRRLTRAAEERLKSLGAVRFDAMVLSGNTAGEAAWEAMGYRPQNDWTRWIRFA</sequence>
<evidence type="ECO:0000313" key="5">
    <source>
        <dbReference type="Proteomes" id="UP001519331"/>
    </source>
</evidence>
<keyword evidence="2" id="KW-0012">Acyltransferase</keyword>
<dbReference type="CDD" id="cd04301">
    <property type="entry name" value="NAT_SF"/>
    <property type="match status" value="1"/>
</dbReference>
<feature type="domain" description="N-acetyltransferase" evidence="3">
    <location>
        <begin position="1"/>
        <end position="130"/>
    </location>
</feature>
<protein>
    <submittedName>
        <fullName evidence="4">Ribosomal protein S18 acetylase RimI-like enzyme</fullName>
    </submittedName>
</protein>
<evidence type="ECO:0000313" key="4">
    <source>
        <dbReference type="EMBL" id="MBP2317657.1"/>
    </source>
</evidence>
<dbReference type="InterPro" id="IPR050832">
    <property type="entry name" value="Bact_Acetyltransf"/>
</dbReference>
<accession>A0ABS4SZN5</accession>
<evidence type="ECO:0000259" key="3">
    <source>
        <dbReference type="PROSITE" id="PS51186"/>
    </source>
</evidence>
<dbReference type="SUPFAM" id="SSF55729">
    <property type="entry name" value="Acyl-CoA N-acyltransferases (Nat)"/>
    <property type="match status" value="1"/>
</dbReference>
<dbReference type="Gene3D" id="3.40.630.30">
    <property type="match status" value="1"/>
</dbReference>
<dbReference type="Proteomes" id="UP001519331">
    <property type="component" value="Unassembled WGS sequence"/>
</dbReference>
<gene>
    <name evidence="4" type="ORF">JOF45_000676</name>
</gene>
<dbReference type="Pfam" id="PF00583">
    <property type="entry name" value="Acetyltransf_1"/>
    <property type="match status" value="1"/>
</dbReference>
<dbReference type="PANTHER" id="PTHR43877">
    <property type="entry name" value="AMINOALKYLPHOSPHONATE N-ACETYLTRANSFERASE-RELATED-RELATED"/>
    <property type="match status" value="1"/>
</dbReference>
<keyword evidence="1" id="KW-0808">Transferase</keyword>
<reference evidence="4 5" key="1">
    <citation type="submission" date="2021-03" db="EMBL/GenBank/DDBJ databases">
        <title>Sequencing the genomes of 1000 actinobacteria strains.</title>
        <authorList>
            <person name="Klenk H.-P."/>
        </authorList>
    </citation>
    <scope>NUCLEOTIDE SEQUENCE [LARGE SCALE GENOMIC DNA]</scope>
    <source>
        <strain evidence="4 5">DSM 12544</strain>
    </source>
</reference>
<dbReference type="EMBL" id="JAGINX010000001">
    <property type="protein sequence ID" value="MBP2317657.1"/>
    <property type="molecule type" value="Genomic_DNA"/>
</dbReference>
<dbReference type="InterPro" id="IPR016181">
    <property type="entry name" value="Acyl_CoA_acyltransferase"/>
</dbReference>